<name>A0A382CAD6_9ZZZZ</name>
<gene>
    <name evidence="3" type="ORF">METZ01_LOCUS175942</name>
</gene>
<dbReference type="AlphaFoldDB" id="A0A382CAD6"/>
<dbReference type="PANTHER" id="PTHR12526">
    <property type="entry name" value="GLYCOSYLTRANSFERASE"/>
    <property type="match status" value="1"/>
</dbReference>
<proteinExistence type="predicted"/>
<dbReference type="GO" id="GO:0016757">
    <property type="term" value="F:glycosyltransferase activity"/>
    <property type="evidence" value="ECO:0007669"/>
    <property type="project" value="InterPro"/>
</dbReference>
<feature type="domain" description="Glycosyl transferase family 1" evidence="1">
    <location>
        <begin position="190"/>
        <end position="351"/>
    </location>
</feature>
<dbReference type="InterPro" id="IPR001296">
    <property type="entry name" value="Glyco_trans_1"/>
</dbReference>
<dbReference type="InterPro" id="IPR028098">
    <property type="entry name" value="Glyco_trans_4-like_N"/>
</dbReference>
<evidence type="ECO:0000259" key="2">
    <source>
        <dbReference type="Pfam" id="PF13439"/>
    </source>
</evidence>
<dbReference type="PANTHER" id="PTHR12526:SF623">
    <property type="entry name" value="WABG"/>
    <property type="match status" value="1"/>
</dbReference>
<evidence type="ECO:0000259" key="1">
    <source>
        <dbReference type="Pfam" id="PF00534"/>
    </source>
</evidence>
<dbReference type="CDD" id="cd03801">
    <property type="entry name" value="GT4_PimA-like"/>
    <property type="match status" value="1"/>
</dbReference>
<reference evidence="3" key="1">
    <citation type="submission" date="2018-05" db="EMBL/GenBank/DDBJ databases">
        <authorList>
            <person name="Lanie J.A."/>
            <person name="Ng W.-L."/>
            <person name="Kazmierczak K.M."/>
            <person name="Andrzejewski T.M."/>
            <person name="Davidsen T.M."/>
            <person name="Wayne K.J."/>
            <person name="Tettelin H."/>
            <person name="Glass J.I."/>
            <person name="Rusch D."/>
            <person name="Podicherti R."/>
            <person name="Tsui H.-C.T."/>
            <person name="Winkler M.E."/>
        </authorList>
    </citation>
    <scope>NUCLEOTIDE SEQUENCE</scope>
</reference>
<dbReference type="Gene3D" id="3.40.50.2000">
    <property type="entry name" value="Glycogen Phosphorylase B"/>
    <property type="match status" value="2"/>
</dbReference>
<evidence type="ECO:0008006" key="4">
    <source>
        <dbReference type="Google" id="ProtNLM"/>
    </source>
</evidence>
<dbReference type="Pfam" id="PF00534">
    <property type="entry name" value="Glycos_transf_1"/>
    <property type="match status" value="1"/>
</dbReference>
<dbReference type="EMBL" id="UINC01033579">
    <property type="protein sequence ID" value="SVB23088.1"/>
    <property type="molecule type" value="Genomic_DNA"/>
</dbReference>
<organism evidence="3">
    <name type="scientific">marine metagenome</name>
    <dbReference type="NCBI Taxonomy" id="408172"/>
    <lineage>
        <taxon>unclassified sequences</taxon>
        <taxon>metagenomes</taxon>
        <taxon>ecological metagenomes</taxon>
    </lineage>
</organism>
<sequence>MKIAVIRQKFVNYGGAEQFVSGYAKHLANIGHEIHIFANQWTPSNHPNIKIHSVRAIKRNSFLRVLSFAWFALQSIRSESFDIVQSHERIWNQDVYRAGDGCHREWLERRACYLPFIKRFFFRFNLFHQLILRLEKRIFENGECKKIIAISEMVKRDILKHYQLPEDRVKVVYNGVQLDKFNPSNRKSFRNEIRQQLRISDEEVMILFVGSGFERKGLEYLIKSVQYIKQKNWRLVLVGKGKWKRYLDFASKENQGKIIHLEPIDKIEKMYAAADFFILPSIYEPFGNANLEALASGLPIITSRNCGVAEIITPNKEGIILEEPSDSKAIAEALDYLMDPKTREPMAYSARILAEKFTQERNASEMLQIYQKLIERQ</sequence>
<evidence type="ECO:0000313" key="3">
    <source>
        <dbReference type="EMBL" id="SVB23088.1"/>
    </source>
</evidence>
<feature type="domain" description="Glycosyltransferase subfamily 4-like N-terminal" evidence="2">
    <location>
        <begin position="13"/>
        <end position="179"/>
    </location>
</feature>
<dbReference type="Pfam" id="PF13439">
    <property type="entry name" value="Glyco_transf_4"/>
    <property type="match status" value="1"/>
</dbReference>
<accession>A0A382CAD6</accession>
<dbReference type="SUPFAM" id="SSF53756">
    <property type="entry name" value="UDP-Glycosyltransferase/glycogen phosphorylase"/>
    <property type="match status" value="1"/>
</dbReference>
<protein>
    <recommendedName>
        <fullName evidence="4">Glycosyltransferase subfamily 4-like N-terminal domain-containing protein</fullName>
    </recommendedName>
</protein>